<proteinExistence type="predicted"/>
<dbReference type="Pfam" id="PF04167">
    <property type="entry name" value="DUF402"/>
    <property type="match status" value="1"/>
</dbReference>
<comment type="caution">
    <text evidence="3">The sequence shown here is derived from an EMBL/GenBank/DDBJ whole genome shotgun (WGS) entry which is preliminary data.</text>
</comment>
<dbReference type="Gene3D" id="2.40.380.10">
    <property type="entry name" value="FomD-like"/>
    <property type="match status" value="1"/>
</dbReference>
<dbReference type="EMBL" id="BKZW01000001">
    <property type="protein sequence ID" value="GER86840.1"/>
    <property type="molecule type" value="Genomic_DNA"/>
</dbReference>
<dbReference type="GO" id="GO:0016787">
    <property type="term" value="F:hydrolase activity"/>
    <property type="evidence" value="ECO:0007669"/>
    <property type="project" value="UniProtKB-KW"/>
</dbReference>
<evidence type="ECO:0000259" key="2">
    <source>
        <dbReference type="Pfam" id="PF04167"/>
    </source>
</evidence>
<reference evidence="3 4" key="1">
    <citation type="submission" date="2019-10" db="EMBL/GenBank/DDBJ databases">
        <title>Dictyobacter vulcani sp. nov., within the class Ktedonobacteria, isolated from soil of volcanic Mt. Zao.</title>
        <authorList>
            <person name="Zheng Y."/>
            <person name="Wang C.M."/>
            <person name="Sakai Y."/>
            <person name="Abe K."/>
            <person name="Yokota A."/>
            <person name="Yabe S."/>
        </authorList>
    </citation>
    <scope>NUCLEOTIDE SEQUENCE [LARGE SCALE GENOMIC DNA]</scope>
    <source>
        <strain evidence="3 4">W12</strain>
    </source>
</reference>
<keyword evidence="4" id="KW-1185">Reference proteome</keyword>
<protein>
    <recommendedName>
        <fullName evidence="2">DUF402 domain-containing protein</fullName>
    </recommendedName>
</protein>
<evidence type="ECO:0000256" key="1">
    <source>
        <dbReference type="ARBA" id="ARBA00022801"/>
    </source>
</evidence>
<dbReference type="PANTHER" id="PTHR39159">
    <property type="match status" value="1"/>
</dbReference>
<dbReference type="InterPro" id="IPR050212">
    <property type="entry name" value="Ntdp-like"/>
</dbReference>
<sequence>MITVIKLDPQRNEKIRYTGTVLERSAQRAVILATWTLAAKELVYTRFERGDRFVEYYYTDRWFNIFDIIDQDGQRKGWYCNITEPAQFQVDRIEQVDLFLDLWVDAAGTPLLLDEDEFAAADMLSAEQRQGAQQGLQTLLQLLEKRQEAFSSLAEFS</sequence>
<gene>
    <name evidence="3" type="ORF">KDW_10020</name>
</gene>
<dbReference type="InterPro" id="IPR035930">
    <property type="entry name" value="FomD-like_sf"/>
</dbReference>
<name>A0A5J4KKC8_9CHLR</name>
<accession>A0A5J4KKC8</accession>
<dbReference type="Proteomes" id="UP000326912">
    <property type="component" value="Unassembled WGS sequence"/>
</dbReference>
<dbReference type="RefSeq" id="WP_151754911.1">
    <property type="nucleotide sequence ID" value="NZ_BKZW01000001.1"/>
</dbReference>
<feature type="domain" description="DUF402" evidence="2">
    <location>
        <begin position="20"/>
        <end position="146"/>
    </location>
</feature>
<dbReference type="InterPro" id="IPR007295">
    <property type="entry name" value="DUF402"/>
</dbReference>
<dbReference type="PANTHER" id="PTHR39159:SF1">
    <property type="entry name" value="UPF0374 PROTEIN YGAC"/>
    <property type="match status" value="1"/>
</dbReference>
<evidence type="ECO:0000313" key="3">
    <source>
        <dbReference type="EMBL" id="GER86840.1"/>
    </source>
</evidence>
<organism evidence="3 4">
    <name type="scientific">Dictyobacter vulcani</name>
    <dbReference type="NCBI Taxonomy" id="2607529"/>
    <lineage>
        <taxon>Bacteria</taxon>
        <taxon>Bacillati</taxon>
        <taxon>Chloroflexota</taxon>
        <taxon>Ktedonobacteria</taxon>
        <taxon>Ktedonobacterales</taxon>
        <taxon>Dictyobacteraceae</taxon>
        <taxon>Dictyobacter</taxon>
    </lineage>
</organism>
<evidence type="ECO:0000313" key="4">
    <source>
        <dbReference type="Proteomes" id="UP000326912"/>
    </source>
</evidence>
<dbReference type="SUPFAM" id="SSF159234">
    <property type="entry name" value="FomD-like"/>
    <property type="match status" value="1"/>
</dbReference>
<dbReference type="AlphaFoldDB" id="A0A5J4KKC8"/>
<keyword evidence="1" id="KW-0378">Hydrolase</keyword>